<accession>A0A4Z1H7Z2</accession>
<gene>
    <name evidence="1" type="ORF">BCON_0567g00030</name>
</gene>
<name>A0A4Z1H7Z2_9HELO</name>
<dbReference type="AlphaFoldDB" id="A0A4Z1H7Z2"/>
<dbReference type="EMBL" id="PQXN01000565">
    <property type="protein sequence ID" value="TGO44231.1"/>
    <property type="molecule type" value="Genomic_DNA"/>
</dbReference>
<reference evidence="1 2" key="1">
    <citation type="submission" date="2017-12" db="EMBL/GenBank/DDBJ databases">
        <title>Comparative genomics of Botrytis spp.</title>
        <authorList>
            <person name="Valero-Jimenez C.A."/>
            <person name="Tapia P."/>
            <person name="Veloso J."/>
            <person name="Silva-Moreno E."/>
            <person name="Staats M."/>
            <person name="Valdes J.H."/>
            <person name="Van Kan J.A.L."/>
        </authorList>
    </citation>
    <scope>NUCLEOTIDE SEQUENCE [LARGE SCALE GENOMIC DNA]</scope>
    <source>
        <strain evidence="1 2">MUCL11595</strain>
    </source>
</reference>
<dbReference type="Pfam" id="PF20717">
    <property type="entry name" value="DUF6829"/>
    <property type="match status" value="2"/>
</dbReference>
<proteinExistence type="predicted"/>
<evidence type="ECO:0000313" key="1">
    <source>
        <dbReference type="EMBL" id="TGO44231.1"/>
    </source>
</evidence>
<comment type="caution">
    <text evidence="1">The sequence shown here is derived from an EMBL/GenBank/DDBJ whole genome shotgun (WGS) entry which is preliminary data.</text>
</comment>
<protein>
    <submittedName>
        <fullName evidence="1">Uncharacterized protein</fullName>
    </submittedName>
</protein>
<keyword evidence="2" id="KW-1185">Reference proteome</keyword>
<dbReference type="Proteomes" id="UP000297527">
    <property type="component" value="Unassembled WGS sequence"/>
</dbReference>
<organism evidence="1 2">
    <name type="scientific">Botryotinia convoluta</name>
    <dbReference type="NCBI Taxonomy" id="54673"/>
    <lineage>
        <taxon>Eukaryota</taxon>
        <taxon>Fungi</taxon>
        <taxon>Dikarya</taxon>
        <taxon>Ascomycota</taxon>
        <taxon>Pezizomycotina</taxon>
        <taxon>Leotiomycetes</taxon>
        <taxon>Helotiales</taxon>
        <taxon>Sclerotiniaceae</taxon>
        <taxon>Botryotinia</taxon>
    </lineage>
</organism>
<dbReference type="OrthoDB" id="5295627at2759"/>
<dbReference type="InterPro" id="IPR049232">
    <property type="entry name" value="DUF6829"/>
</dbReference>
<evidence type="ECO:0000313" key="2">
    <source>
        <dbReference type="Proteomes" id="UP000297527"/>
    </source>
</evidence>
<sequence>MILLKAVDAGLVPHLERLPSRQKAAVVRGLYLGAEFNFGQLAHAENAPSCLIALQDIRGHLRTALQPDVTTSSISPHDAYNRILINRTLALQKKGFRHLEIVNSQDRALMRLLSMGGVDSLETAQLFDEAWQDLENPTKDSLAHTLNMDGSR</sequence>